<feature type="domain" description="Flagellar hook-associated protein 2 N-terminal" evidence="6">
    <location>
        <begin position="10"/>
        <end position="105"/>
    </location>
</feature>
<feature type="domain" description="Flagellar hook-associated protein 2 C-terminal" evidence="7">
    <location>
        <begin position="231"/>
        <end position="437"/>
    </location>
</feature>
<keyword evidence="9" id="KW-1185">Reference proteome</keyword>
<evidence type="ECO:0000256" key="1">
    <source>
        <dbReference type="ARBA" id="ARBA00009764"/>
    </source>
</evidence>
<dbReference type="Proteomes" id="UP001319870">
    <property type="component" value="Unassembled WGS sequence"/>
</dbReference>
<dbReference type="Pfam" id="PF02465">
    <property type="entry name" value="FliD_N"/>
    <property type="match status" value="1"/>
</dbReference>
<dbReference type="RefSeq" id="WP_225566869.1">
    <property type="nucleotide sequence ID" value="NZ_JAIXCQ010000017.1"/>
</dbReference>
<evidence type="ECO:0000259" key="7">
    <source>
        <dbReference type="Pfam" id="PF07195"/>
    </source>
</evidence>
<keyword evidence="8" id="KW-0966">Cell projection</keyword>
<comment type="subunit">
    <text evidence="2 5">Homopentamer.</text>
</comment>
<comment type="similarity">
    <text evidence="1 5">Belongs to the FliD family.</text>
</comment>
<sequence length="456" mass="46181">MSISFTGIASGIDTAALVKQLIAAESIPQLQLQAKVSAERSEISSLQDLNTRLAALAKSAKELTGPDALSLFTATSSSDSVAVAARAGAGAGSLDIVVDTVAAAQKSVTAATSAATTTSFTITGSDGSHTELTAASTSLDDVVSAINEADAGVRAVKVAAGTDAGTGEPVYRLQLTATDTGAASAFSFHAGTAAQVDAGTATDLLAAPGAATVTAAADSSVRLWAGTAAEQTITSASTTLTDVLPGVDVTVSKPTTDAVTVTVGDDPEARAKVVQGLVDSVSAVLSRIAAQTKVTVGTDGSTSGATLAGESVVRSARQGLLESLTYPVGGVSLSTIGIEITRYGDVSFDADKLSAALAADPDAVMARFSAVATRVQETAESFSDKYDGLLTTTIQGRVTSAKRLDDQILAWDARLEQRYNRLTTQFTAMEVSLAQLQSQQDWLTGQLASMNASKSS</sequence>
<evidence type="ECO:0000313" key="8">
    <source>
        <dbReference type="EMBL" id="MCA5895141.1"/>
    </source>
</evidence>
<dbReference type="EMBL" id="JAIXCQ010000017">
    <property type="protein sequence ID" value="MCA5895141.1"/>
    <property type="molecule type" value="Genomic_DNA"/>
</dbReference>
<comment type="function">
    <text evidence="5">Required for morphogenesis and for the elongation of the flagellar filament by facilitating polymerization of the flagellin monomers at the tip of growing filament. Forms a capping structure, which prevents flagellin subunits (transported through the central channel of the flagellum) from leaking out without polymerization at the distal end.</text>
</comment>
<protein>
    <recommendedName>
        <fullName evidence="5">Flagellar hook-associated protein 2</fullName>
        <shortName evidence="5">HAP2</shortName>
    </recommendedName>
    <alternativeName>
        <fullName evidence="5">Flagellar cap protein</fullName>
    </alternativeName>
</protein>
<evidence type="ECO:0000259" key="6">
    <source>
        <dbReference type="Pfam" id="PF02465"/>
    </source>
</evidence>
<dbReference type="PANTHER" id="PTHR30288:SF0">
    <property type="entry name" value="FLAGELLAR HOOK-ASSOCIATED PROTEIN 2"/>
    <property type="match status" value="1"/>
</dbReference>
<comment type="subcellular location">
    <subcellularLocation>
        <location evidence="5">Secreted</location>
    </subcellularLocation>
    <subcellularLocation>
        <location evidence="5">Bacterial flagellum</location>
    </subcellularLocation>
</comment>
<dbReference type="PANTHER" id="PTHR30288">
    <property type="entry name" value="FLAGELLAR CAP/ASSEMBLY PROTEIN FLID"/>
    <property type="match status" value="1"/>
</dbReference>
<dbReference type="InterPro" id="IPR010809">
    <property type="entry name" value="FliD_C"/>
</dbReference>
<dbReference type="InterPro" id="IPR040026">
    <property type="entry name" value="FliD"/>
</dbReference>
<name>A0ABS7ZJD5_9MICO</name>
<comment type="caution">
    <text evidence="8">The sequence shown here is derived from an EMBL/GenBank/DDBJ whole genome shotgun (WGS) entry which is preliminary data.</text>
</comment>
<evidence type="ECO:0000256" key="4">
    <source>
        <dbReference type="ARBA" id="ARBA00023143"/>
    </source>
</evidence>
<keyword evidence="4 5" id="KW-0975">Bacterial flagellum</keyword>
<dbReference type="InterPro" id="IPR003481">
    <property type="entry name" value="FliD_N"/>
</dbReference>
<evidence type="ECO:0000256" key="2">
    <source>
        <dbReference type="ARBA" id="ARBA00011255"/>
    </source>
</evidence>
<dbReference type="Pfam" id="PF07195">
    <property type="entry name" value="FliD_C"/>
    <property type="match status" value="1"/>
</dbReference>
<gene>
    <name evidence="8" type="primary">fliD</name>
    <name evidence="8" type="ORF">LEP48_17560</name>
</gene>
<evidence type="ECO:0000256" key="5">
    <source>
        <dbReference type="RuleBase" id="RU362066"/>
    </source>
</evidence>
<organism evidence="8 9">
    <name type="scientific">Isoptericola luteus</name>
    <dbReference type="NCBI Taxonomy" id="2879484"/>
    <lineage>
        <taxon>Bacteria</taxon>
        <taxon>Bacillati</taxon>
        <taxon>Actinomycetota</taxon>
        <taxon>Actinomycetes</taxon>
        <taxon>Micrococcales</taxon>
        <taxon>Promicromonosporaceae</taxon>
        <taxon>Isoptericola</taxon>
    </lineage>
</organism>
<keyword evidence="8" id="KW-0282">Flagellum</keyword>
<accession>A0ABS7ZJD5</accession>
<keyword evidence="8" id="KW-0969">Cilium</keyword>
<proteinExistence type="inferred from homology"/>
<keyword evidence="3" id="KW-0175">Coiled coil</keyword>
<evidence type="ECO:0000313" key="9">
    <source>
        <dbReference type="Proteomes" id="UP001319870"/>
    </source>
</evidence>
<keyword evidence="5" id="KW-0964">Secreted</keyword>
<reference evidence="8 9" key="1">
    <citation type="submission" date="2021-09" db="EMBL/GenBank/DDBJ databases">
        <title>Isoptericola luteus sp. nov., a novel bacterium isolated from Harbin, the capital city of Heilongjiang province.</title>
        <authorList>
            <person name="Li J."/>
        </authorList>
    </citation>
    <scope>NUCLEOTIDE SEQUENCE [LARGE SCALE GENOMIC DNA]</scope>
    <source>
        <strain evidence="8 9">NEAU-Y5</strain>
    </source>
</reference>
<evidence type="ECO:0000256" key="3">
    <source>
        <dbReference type="ARBA" id="ARBA00023054"/>
    </source>
</evidence>